<feature type="chain" id="PRO_5046014941" description="Outer membrane protein beta-barrel domain-containing protein" evidence="6">
    <location>
        <begin position="28"/>
        <end position="222"/>
    </location>
</feature>
<keyword evidence="2 6" id="KW-0732">Signal</keyword>
<dbReference type="PANTHER" id="PTHR34001">
    <property type="entry name" value="BLL7405 PROTEIN"/>
    <property type="match status" value="1"/>
</dbReference>
<dbReference type="InterPro" id="IPR011250">
    <property type="entry name" value="OMP/PagP_B-barrel"/>
</dbReference>
<proteinExistence type="inferred from homology"/>
<dbReference type="EMBL" id="CP030941">
    <property type="protein sequence ID" value="UUP19066.1"/>
    <property type="molecule type" value="Genomic_DNA"/>
</dbReference>
<evidence type="ECO:0000256" key="6">
    <source>
        <dbReference type="SAM" id="SignalP"/>
    </source>
</evidence>
<evidence type="ECO:0000259" key="7">
    <source>
        <dbReference type="Pfam" id="PF13505"/>
    </source>
</evidence>
<organism evidence="8 9">
    <name type="scientific">Nitratireductor thuwali</name>
    <dbReference type="NCBI Taxonomy" id="2267699"/>
    <lineage>
        <taxon>Bacteria</taxon>
        <taxon>Pseudomonadati</taxon>
        <taxon>Pseudomonadota</taxon>
        <taxon>Alphaproteobacteria</taxon>
        <taxon>Hyphomicrobiales</taxon>
        <taxon>Phyllobacteriaceae</taxon>
        <taxon>Nitratireductor</taxon>
    </lineage>
</organism>
<dbReference type="SUPFAM" id="SSF56925">
    <property type="entry name" value="OMPA-like"/>
    <property type="match status" value="1"/>
</dbReference>
<evidence type="ECO:0000313" key="9">
    <source>
        <dbReference type="Proteomes" id="UP001342418"/>
    </source>
</evidence>
<evidence type="ECO:0000256" key="3">
    <source>
        <dbReference type="ARBA" id="ARBA00023136"/>
    </source>
</evidence>
<comment type="subcellular location">
    <subcellularLocation>
        <location evidence="1">Cell outer membrane</location>
    </subcellularLocation>
</comment>
<reference evidence="8 9" key="1">
    <citation type="submission" date="2018-07" db="EMBL/GenBank/DDBJ databases">
        <title>Genome sequence of Nitratireductor thuwali#1536.</title>
        <authorList>
            <person name="Michoud G."/>
            <person name="Merlino G."/>
            <person name="Sefrji F.O."/>
            <person name="Daffonchio D."/>
        </authorList>
    </citation>
    <scope>NUCLEOTIDE SEQUENCE [LARGE SCALE GENOMIC DNA]</scope>
    <source>
        <strain evidence="9">Nit1536</strain>
    </source>
</reference>
<evidence type="ECO:0000256" key="5">
    <source>
        <dbReference type="ARBA" id="ARBA00038306"/>
    </source>
</evidence>
<keyword evidence="9" id="KW-1185">Reference proteome</keyword>
<evidence type="ECO:0000256" key="1">
    <source>
        <dbReference type="ARBA" id="ARBA00004442"/>
    </source>
</evidence>
<dbReference type="InterPro" id="IPR051692">
    <property type="entry name" value="OMP-like"/>
</dbReference>
<feature type="domain" description="Outer membrane protein beta-barrel" evidence="7">
    <location>
        <begin position="41"/>
        <end position="214"/>
    </location>
</feature>
<accession>A0ABY5MP71</accession>
<evidence type="ECO:0000256" key="4">
    <source>
        <dbReference type="ARBA" id="ARBA00023237"/>
    </source>
</evidence>
<evidence type="ECO:0000256" key="2">
    <source>
        <dbReference type="ARBA" id="ARBA00022729"/>
    </source>
</evidence>
<dbReference type="Gene3D" id="2.40.160.20">
    <property type="match status" value="1"/>
</dbReference>
<dbReference type="InterPro" id="IPR027385">
    <property type="entry name" value="Beta-barrel_OMP"/>
</dbReference>
<evidence type="ECO:0000313" key="8">
    <source>
        <dbReference type="EMBL" id="UUP19066.1"/>
    </source>
</evidence>
<sequence length="222" mass="22566">MKASKNLKLSAAAAAIVAIAGVSTVHAADAVLEQPPAPPAAPMEVAPVATWAGPYAGIALGYGFAGSADVEGTTDIETDGFVGNVFAGYNWQQDSFVYGIEGDIGYNGMKGDSAGFESEGGVDGSLRARLGIAATENVLLYGTAGGAAGRQELTGPTGASDTNTHLGWTAGAGVDVKLTPQSFARLEYRYTDLGSETYTLGGTNYEADASSNKVMLGFGMSF</sequence>
<dbReference type="PANTHER" id="PTHR34001:SF3">
    <property type="entry name" value="BLL7405 PROTEIN"/>
    <property type="match status" value="1"/>
</dbReference>
<comment type="similarity">
    <text evidence="5">Belongs to the Omp25/RopB family.</text>
</comment>
<dbReference type="RefSeq" id="WP_338531249.1">
    <property type="nucleotide sequence ID" value="NZ_CP030941.1"/>
</dbReference>
<keyword evidence="3" id="KW-0472">Membrane</keyword>
<dbReference type="Proteomes" id="UP001342418">
    <property type="component" value="Chromosome"/>
</dbReference>
<name>A0ABY5MP71_9HYPH</name>
<keyword evidence="4" id="KW-0998">Cell outer membrane</keyword>
<feature type="signal peptide" evidence="6">
    <location>
        <begin position="1"/>
        <end position="27"/>
    </location>
</feature>
<gene>
    <name evidence="8" type="ORF">NTH_03553</name>
</gene>
<protein>
    <recommendedName>
        <fullName evidence="7">Outer membrane protein beta-barrel domain-containing protein</fullName>
    </recommendedName>
</protein>
<dbReference type="Pfam" id="PF13505">
    <property type="entry name" value="OMP_b-brl"/>
    <property type="match status" value="1"/>
</dbReference>